<organism evidence="1 2">
    <name type="scientific">Komagataeibacter intermedius AF2</name>
    <dbReference type="NCBI Taxonomy" id="1458464"/>
    <lineage>
        <taxon>Bacteria</taxon>
        <taxon>Pseudomonadati</taxon>
        <taxon>Pseudomonadota</taxon>
        <taxon>Alphaproteobacteria</taxon>
        <taxon>Acetobacterales</taxon>
        <taxon>Acetobacteraceae</taxon>
        <taxon>Komagataeibacter</taxon>
    </lineage>
</organism>
<evidence type="ECO:0000313" key="2">
    <source>
        <dbReference type="Proteomes" id="UP000031553"/>
    </source>
</evidence>
<sequence>MVEKKTSRYSPEFHERAVRLLDEHRSDYPSISAACREIGGKPGCSGDSLHDWWKQARRPGTRHCARSLLFRQNAASISTTLISLWLMNSLMPRPISSRP</sequence>
<dbReference type="AlphaFoldDB" id="A0A0N0MDF6"/>
<reference evidence="1 2" key="1">
    <citation type="submission" date="2015-07" db="EMBL/GenBank/DDBJ databases">
        <title>Draft Genome Sequence of Komagataeibacter intermedius Strain AF2, Isolated from Kombucha Tea.</title>
        <authorList>
            <person name="Santos R.A."/>
            <person name="Berretta A.A."/>
            <person name="Barud H.S."/>
            <person name="Ribeiro S.J."/>
            <person name="Gonzalez-Garcia L.N."/>
            <person name="Zucchi T.D."/>
            <person name="Goldman G.H."/>
            <person name="Riano-Pachon D.M."/>
        </authorList>
    </citation>
    <scope>NUCLEOTIDE SEQUENCE [LARGE SCALE GENOMIC DNA]</scope>
    <source>
        <strain evidence="1 2">AF2</strain>
    </source>
</reference>
<gene>
    <name evidence="1" type="ORF">GLUCOINTEAF2_0203531</name>
</gene>
<proteinExistence type="predicted"/>
<name>A0A0N0MDF6_9PROT</name>
<dbReference type="InterPro" id="IPR036388">
    <property type="entry name" value="WH-like_DNA-bd_sf"/>
</dbReference>
<evidence type="ECO:0000313" key="1">
    <source>
        <dbReference type="EMBL" id="KPH85213.1"/>
    </source>
</evidence>
<accession>A0A0N0MDF6</accession>
<dbReference type="Gene3D" id="1.10.10.10">
    <property type="entry name" value="Winged helix-like DNA-binding domain superfamily/Winged helix DNA-binding domain"/>
    <property type="match status" value="1"/>
</dbReference>
<protein>
    <submittedName>
        <fullName evidence="1">Transposase</fullName>
    </submittedName>
</protein>
<dbReference type="Proteomes" id="UP000031553">
    <property type="component" value="Unassembled WGS sequence"/>
</dbReference>
<dbReference type="EMBL" id="JUFX02000254">
    <property type="protein sequence ID" value="KPH85213.1"/>
    <property type="molecule type" value="Genomic_DNA"/>
</dbReference>
<comment type="caution">
    <text evidence="1">The sequence shown here is derived from an EMBL/GenBank/DDBJ whole genome shotgun (WGS) entry which is preliminary data.</text>
</comment>